<name>A0A100Y351_9ACTN</name>
<dbReference type="EMBL" id="LNSV01000062">
    <property type="protein sequence ID" value="KUH36844.1"/>
    <property type="molecule type" value="Genomic_DNA"/>
</dbReference>
<dbReference type="OrthoDB" id="4327235at2"/>
<keyword evidence="3" id="KW-1185">Reference proteome</keyword>
<reference evidence="2 3" key="1">
    <citation type="submission" date="2015-11" db="EMBL/GenBank/DDBJ databases">
        <title>Genome-wide analysis reveals the secondary metabolome in Streptomyces kanasensis ZX01.</title>
        <authorList>
            <person name="Zhang G."/>
            <person name="Han L."/>
            <person name="Feng J."/>
            <person name="Zhang X."/>
        </authorList>
    </citation>
    <scope>NUCLEOTIDE SEQUENCE [LARGE SCALE GENOMIC DNA]</scope>
    <source>
        <strain evidence="2 3">ZX01</strain>
    </source>
</reference>
<accession>A0A100Y351</accession>
<evidence type="ECO:0000256" key="1">
    <source>
        <dbReference type="SAM" id="MobiDB-lite"/>
    </source>
</evidence>
<feature type="region of interest" description="Disordered" evidence="1">
    <location>
        <begin position="28"/>
        <end position="116"/>
    </location>
</feature>
<feature type="compositionally biased region" description="Low complexity" evidence="1">
    <location>
        <begin position="103"/>
        <end position="116"/>
    </location>
</feature>
<sequence>MAAVRIQQFWTAIVSFFCGVLASLRRSAPTAGPVSGRPPAAGPASAAVALPGQRSAAPTAGPVPSPVPGRAAAGERALPPTIKQRIRAEAHGSSPAVRRMRAARAGDTAAAPAGDVASARVRTAPAHAGTASAPVGAEAVVPVAAAAVTAAP</sequence>
<protein>
    <submittedName>
        <fullName evidence="2">Uncharacterized protein</fullName>
    </submittedName>
</protein>
<feature type="compositionally biased region" description="Low complexity" evidence="1">
    <location>
        <begin position="31"/>
        <end position="52"/>
    </location>
</feature>
<dbReference type="InterPro" id="IPR045925">
    <property type="entry name" value="DUF6344"/>
</dbReference>
<dbReference type="RefSeq" id="WP_058943846.1">
    <property type="nucleotide sequence ID" value="NZ_LNSV01000062.1"/>
</dbReference>
<proteinExistence type="predicted"/>
<dbReference type="Pfam" id="PF19871">
    <property type="entry name" value="DUF6344"/>
    <property type="match status" value="1"/>
</dbReference>
<dbReference type="AlphaFoldDB" id="A0A100Y351"/>
<evidence type="ECO:0000313" key="3">
    <source>
        <dbReference type="Proteomes" id="UP000054011"/>
    </source>
</evidence>
<evidence type="ECO:0000313" key="2">
    <source>
        <dbReference type="EMBL" id="KUH36844.1"/>
    </source>
</evidence>
<dbReference type="Proteomes" id="UP000054011">
    <property type="component" value="Unassembled WGS sequence"/>
</dbReference>
<gene>
    <name evidence="2" type="ORF">ATE80_21265</name>
</gene>
<organism evidence="2 3">
    <name type="scientific">Streptomyces kanasensis</name>
    <dbReference type="NCBI Taxonomy" id="936756"/>
    <lineage>
        <taxon>Bacteria</taxon>
        <taxon>Bacillati</taxon>
        <taxon>Actinomycetota</taxon>
        <taxon>Actinomycetes</taxon>
        <taxon>Kitasatosporales</taxon>
        <taxon>Streptomycetaceae</taxon>
        <taxon>Streptomyces</taxon>
    </lineage>
</organism>
<comment type="caution">
    <text evidence="2">The sequence shown here is derived from an EMBL/GenBank/DDBJ whole genome shotgun (WGS) entry which is preliminary data.</text>
</comment>